<accession>A0A7R8WXK4</accession>
<keyword evidence="5" id="KW-1185">Reference proteome</keyword>
<dbReference type="Gene3D" id="3.40.50.1000">
    <property type="entry name" value="HAD superfamily/HAD-like"/>
    <property type="match status" value="2"/>
</dbReference>
<keyword evidence="1" id="KW-0378">Hydrolase</keyword>
<feature type="compositionally biased region" description="Basic residues" evidence="3">
    <location>
        <begin position="756"/>
        <end position="768"/>
    </location>
</feature>
<dbReference type="Proteomes" id="UP000677054">
    <property type="component" value="Unassembled WGS sequence"/>
</dbReference>
<dbReference type="EMBL" id="LR899522">
    <property type="protein sequence ID" value="CAD7240044.1"/>
    <property type="molecule type" value="Genomic_DNA"/>
</dbReference>
<feature type="coiled-coil region" evidence="2">
    <location>
        <begin position="1005"/>
        <end position="1222"/>
    </location>
</feature>
<evidence type="ECO:0000256" key="2">
    <source>
        <dbReference type="SAM" id="Coils"/>
    </source>
</evidence>
<dbReference type="GO" id="GO:0005737">
    <property type="term" value="C:cytoplasm"/>
    <property type="evidence" value="ECO:0007669"/>
    <property type="project" value="TreeGrafter"/>
</dbReference>
<dbReference type="NCBIfam" id="TIGR01460">
    <property type="entry name" value="HAD-SF-IIA"/>
    <property type="match status" value="1"/>
</dbReference>
<dbReference type="SUPFAM" id="SSF56784">
    <property type="entry name" value="HAD-like"/>
    <property type="match status" value="1"/>
</dbReference>
<dbReference type="OrthoDB" id="413953at2759"/>
<dbReference type="PANTHER" id="PTHR19288">
    <property type="entry name" value="4-NITROPHENYLPHOSPHATASE-RELATED"/>
    <property type="match status" value="1"/>
</dbReference>
<feature type="coiled-coil region" evidence="2">
    <location>
        <begin position="418"/>
        <end position="459"/>
    </location>
</feature>
<evidence type="ECO:0000256" key="3">
    <source>
        <dbReference type="SAM" id="MobiDB-lite"/>
    </source>
</evidence>
<name>A0A7R8WXK4_9CRUS</name>
<dbReference type="EMBL" id="CAJPEV010000005">
    <property type="protein sequence ID" value="CAG0878558.1"/>
    <property type="molecule type" value="Genomic_DNA"/>
</dbReference>
<gene>
    <name evidence="4" type="ORF">DSTB1V02_LOCUS81</name>
</gene>
<organism evidence="4">
    <name type="scientific">Darwinula stevensoni</name>
    <dbReference type="NCBI Taxonomy" id="69355"/>
    <lineage>
        <taxon>Eukaryota</taxon>
        <taxon>Metazoa</taxon>
        <taxon>Ecdysozoa</taxon>
        <taxon>Arthropoda</taxon>
        <taxon>Crustacea</taxon>
        <taxon>Oligostraca</taxon>
        <taxon>Ostracoda</taxon>
        <taxon>Podocopa</taxon>
        <taxon>Podocopida</taxon>
        <taxon>Darwinulocopina</taxon>
        <taxon>Darwinuloidea</taxon>
        <taxon>Darwinulidae</taxon>
        <taxon>Darwinula</taxon>
    </lineage>
</organism>
<dbReference type="NCBIfam" id="TIGR01452">
    <property type="entry name" value="PGP_euk"/>
    <property type="match status" value="1"/>
</dbReference>
<reference evidence="4" key="1">
    <citation type="submission" date="2020-11" db="EMBL/GenBank/DDBJ databases">
        <authorList>
            <person name="Tran Van P."/>
        </authorList>
    </citation>
    <scope>NUCLEOTIDE SEQUENCE</scope>
</reference>
<dbReference type="InterPro" id="IPR006349">
    <property type="entry name" value="PGP_euk"/>
</dbReference>
<keyword evidence="2" id="KW-0175">Coiled coil</keyword>
<dbReference type="InterPro" id="IPR023214">
    <property type="entry name" value="HAD_sf"/>
</dbReference>
<evidence type="ECO:0000256" key="1">
    <source>
        <dbReference type="ARBA" id="ARBA00022801"/>
    </source>
</evidence>
<evidence type="ECO:0000313" key="4">
    <source>
        <dbReference type="EMBL" id="CAD7240044.1"/>
    </source>
</evidence>
<evidence type="ECO:0000313" key="5">
    <source>
        <dbReference type="Proteomes" id="UP000677054"/>
    </source>
</evidence>
<dbReference type="InterPro" id="IPR036412">
    <property type="entry name" value="HAD-like_sf"/>
</dbReference>
<dbReference type="GO" id="GO:0016791">
    <property type="term" value="F:phosphatase activity"/>
    <property type="evidence" value="ECO:0007669"/>
    <property type="project" value="InterPro"/>
</dbReference>
<sequence length="1337" mass="152942">MNRNKKTATYLSKENVQDFLMKFDNILCDCDGVLIRGSQPISGSAEAISLLKSANKKIFFITNSCSRTRTELQAKLKDFGIHVQKEEIYNTAYLAAQYLKSRKFTKKAYVIGQKALQSELEEAGIASFGYGPDPLPEEVQVFDLPNLVHMDPEVGAVIVAFDPHVSYIKFLKAISYVNNPTVMFLVTCHDETWPTKFEIVLPGTDCMVASVEAVSKRKGEVLGKPNPNVFYSVQADQGIEASRTLVIGDKGDSDIALGKRCGAHTLLVLTGETSETALHSWEKQCEDPTFQDIIPDYYIESLAALHNLLSNRLYNSLEMSSKIELLLQKFKRAREGGLGHMENASTYLEAVHSVWQEPLSFNSHSKDPCNKSSEKALTLPREVWNHQKMDKMLLENGADEMLTKLPHRMNVAGSGTVEEAKNEEIEDLKAHMEALNNVLHDQEMEKERLSKDLRECKAQWKEYLSWHGELTERFDDCEKQQLQSKALLNQQDVLVRDLELLARNNSNHLLQLRKLLEEWEKLSLESHQALHKEKKDHASTLASKAEMEKLLNQVLEEKESLAEAHKELVKHHEQALLEWEHIQSALQIKEESLVMAEEEKQQLKEQVSLGLQEIEDVHKKLSEIVKEKQVLVDELLMSENLLKKGESLRQQLEDSQAELEDNFNEKERENQQLKKRIEELEASVKNLQHDLNVESKKKRKAQMMIDDLEMQLTDTLNQRNALQEGLNQEELFTKEMKIEFLVAKAELTKTKELLKQKNKKKQTTKRKFPSQVLEKSSAHAKHFHEHAEPPMVFQSSHHSVTASNKNIPASGDISHPGMEDRARESSSIHMKTHSTSLGSVLSVQEEPCSPMSPTMPGSKSSRKAMALPKDLRNQETFQVLLEEGGADKMKASTIQQLHMINDTWNDIIKTKDKEIKALKAPLEALNKTICDHQMDKEKLSKDLMLCEAHLKAYQPWHGELSGRLDESEKQQMQCKAFLKQQDIILKEIQLLAKNIGNCLQLKTVLEEWEKLLFESRRALEAEKKDYGSTLAKKAEVESLMEQLLTEKESLAVANKELMKNHEQALLDMEHTCSLLQEKEVSLVVAEEEKQKLKQQMSLGLQEIKDVQEKLSDILKENQNLADELLKAESALEEKEVSLKEQFEQTMIQLTDEIYKQEHQNQEMDKNIKELETRLTDMEHRLNCQSKKKRMVQKKLHELDVQLIDVQNQRDALEQQLNQEKIYGGRMNVLYDITKKELEKTRELLNQTSLKRKYSSQVKVNIIGDKEHKGSDAIHAGMESAHKKVDPVSSASFSFEIVNKDSDQATSSEHTVNDIIENMKIKKGEVEDEDSDDEVAKE</sequence>
<dbReference type="PANTHER" id="PTHR19288:SF93">
    <property type="entry name" value="FI11325P-RELATED"/>
    <property type="match status" value="1"/>
</dbReference>
<dbReference type="InterPro" id="IPR006357">
    <property type="entry name" value="HAD-SF_hydro_IIA"/>
</dbReference>
<protein>
    <submittedName>
        <fullName evidence="4">Uncharacterized protein</fullName>
    </submittedName>
</protein>
<dbReference type="Pfam" id="PF13242">
    <property type="entry name" value="Hydrolase_like"/>
    <property type="match status" value="1"/>
</dbReference>
<proteinExistence type="predicted"/>
<feature type="region of interest" description="Disordered" evidence="3">
    <location>
        <begin position="755"/>
        <end position="779"/>
    </location>
</feature>
<feature type="coiled-coil region" evidence="2">
    <location>
        <begin position="544"/>
        <end position="613"/>
    </location>
</feature>
<dbReference type="Pfam" id="PF13344">
    <property type="entry name" value="Hydrolase_6"/>
    <property type="match status" value="1"/>
</dbReference>